<gene>
    <name evidence="2" type="ORF">ACFQ4A_16495</name>
</gene>
<keyword evidence="1" id="KW-0812">Transmembrane</keyword>
<keyword evidence="1" id="KW-1133">Transmembrane helix</keyword>
<evidence type="ECO:0000313" key="2">
    <source>
        <dbReference type="EMBL" id="MFD1363239.1"/>
    </source>
</evidence>
<evidence type="ECO:0000313" key="3">
    <source>
        <dbReference type="Proteomes" id="UP001597178"/>
    </source>
</evidence>
<evidence type="ECO:0008006" key="4">
    <source>
        <dbReference type="Google" id="ProtNLM"/>
    </source>
</evidence>
<sequence length="171" mass="19750">MRINKNVILVIIVIIFFVVVIFFIDTDESNVPPSETDSETNPVKENEKLKQKNAYLNQDIETIEKSLFEAEKFIFDSELASDYLSDYRGFPQSKILYKQIEDTKYIILFKDKVETHLVVALDEPRFDIFLNIPSLSPANGITVDYMEGSEYSYFGGIITDKEIKKVQVSQQ</sequence>
<feature type="transmembrane region" description="Helical" evidence="1">
    <location>
        <begin position="7"/>
        <end position="24"/>
    </location>
</feature>
<dbReference type="EMBL" id="JBHTNH010000033">
    <property type="protein sequence ID" value="MFD1363239.1"/>
    <property type="molecule type" value="Genomic_DNA"/>
</dbReference>
<organism evidence="2 3">
    <name type="scientific">Lentibacillus salinarum</name>
    <dbReference type="NCBI Taxonomy" id="446820"/>
    <lineage>
        <taxon>Bacteria</taxon>
        <taxon>Bacillati</taxon>
        <taxon>Bacillota</taxon>
        <taxon>Bacilli</taxon>
        <taxon>Bacillales</taxon>
        <taxon>Bacillaceae</taxon>
        <taxon>Lentibacillus</taxon>
    </lineage>
</organism>
<dbReference type="RefSeq" id="WP_382402494.1">
    <property type="nucleotide sequence ID" value="NZ_JBHTNH010000033.1"/>
</dbReference>
<name>A0ABW3ZYB7_9BACI</name>
<accession>A0ABW3ZYB7</accession>
<reference evidence="3" key="1">
    <citation type="journal article" date="2019" name="Int. J. Syst. Evol. Microbiol.">
        <title>The Global Catalogue of Microorganisms (GCM) 10K type strain sequencing project: providing services to taxonomists for standard genome sequencing and annotation.</title>
        <authorList>
            <consortium name="The Broad Institute Genomics Platform"/>
            <consortium name="The Broad Institute Genome Sequencing Center for Infectious Disease"/>
            <person name="Wu L."/>
            <person name="Ma J."/>
        </authorList>
    </citation>
    <scope>NUCLEOTIDE SEQUENCE [LARGE SCALE GENOMIC DNA]</scope>
    <source>
        <strain evidence="3">CCUG 54822</strain>
    </source>
</reference>
<keyword evidence="1" id="KW-0472">Membrane</keyword>
<protein>
    <recommendedName>
        <fullName evidence="4">DUF5038 domain-containing protein</fullName>
    </recommendedName>
</protein>
<dbReference type="Proteomes" id="UP001597178">
    <property type="component" value="Unassembled WGS sequence"/>
</dbReference>
<feature type="non-terminal residue" evidence="2">
    <location>
        <position position="171"/>
    </location>
</feature>
<comment type="caution">
    <text evidence="2">The sequence shown here is derived from an EMBL/GenBank/DDBJ whole genome shotgun (WGS) entry which is preliminary data.</text>
</comment>
<keyword evidence="3" id="KW-1185">Reference proteome</keyword>
<evidence type="ECO:0000256" key="1">
    <source>
        <dbReference type="SAM" id="Phobius"/>
    </source>
</evidence>
<proteinExistence type="predicted"/>